<evidence type="ECO:0000313" key="14">
    <source>
        <dbReference type="EMBL" id="MRV75585.1"/>
    </source>
</evidence>
<gene>
    <name evidence="14" type="ORF">GJ700_28105</name>
</gene>
<dbReference type="FunFam" id="1.10.287.130:FF:000001">
    <property type="entry name" value="Two-component sensor histidine kinase"/>
    <property type="match status" value="1"/>
</dbReference>
<dbReference type="GO" id="GO:0005886">
    <property type="term" value="C:plasma membrane"/>
    <property type="evidence" value="ECO:0007669"/>
    <property type="project" value="UniProtKB-SubCell"/>
</dbReference>
<feature type="compositionally biased region" description="Basic and acidic residues" evidence="11">
    <location>
        <begin position="131"/>
        <end position="141"/>
    </location>
</feature>
<dbReference type="InterPro" id="IPR003594">
    <property type="entry name" value="HATPase_dom"/>
</dbReference>
<name>A0A7X2LUF1_9BURK</name>
<dbReference type="CDD" id="cd00082">
    <property type="entry name" value="HisKA"/>
    <property type="match status" value="1"/>
</dbReference>
<evidence type="ECO:0000256" key="5">
    <source>
        <dbReference type="ARBA" id="ARBA00022679"/>
    </source>
</evidence>
<dbReference type="EC" id="2.7.13.3" evidence="3"/>
<dbReference type="InterPro" id="IPR005467">
    <property type="entry name" value="His_kinase_dom"/>
</dbReference>
<dbReference type="SUPFAM" id="SSF158472">
    <property type="entry name" value="HAMP domain-like"/>
    <property type="match status" value="1"/>
</dbReference>
<evidence type="ECO:0000256" key="4">
    <source>
        <dbReference type="ARBA" id="ARBA00022553"/>
    </source>
</evidence>
<evidence type="ECO:0000256" key="2">
    <source>
        <dbReference type="ARBA" id="ARBA00004429"/>
    </source>
</evidence>
<dbReference type="Pfam" id="PF02518">
    <property type="entry name" value="HATPase_c"/>
    <property type="match status" value="1"/>
</dbReference>
<feature type="compositionally biased region" description="Basic and acidic residues" evidence="11">
    <location>
        <begin position="91"/>
        <end position="123"/>
    </location>
</feature>
<evidence type="ECO:0000313" key="15">
    <source>
        <dbReference type="Proteomes" id="UP000446768"/>
    </source>
</evidence>
<dbReference type="Gene3D" id="1.10.8.500">
    <property type="entry name" value="HAMP domain in histidine kinase"/>
    <property type="match status" value="1"/>
</dbReference>
<dbReference type="Gene3D" id="3.30.565.10">
    <property type="entry name" value="Histidine kinase-like ATPase, C-terminal domain"/>
    <property type="match status" value="1"/>
</dbReference>
<dbReference type="PROSITE" id="PS50109">
    <property type="entry name" value="HIS_KIN"/>
    <property type="match status" value="1"/>
</dbReference>
<dbReference type="PROSITE" id="PS50885">
    <property type="entry name" value="HAMP"/>
    <property type="match status" value="1"/>
</dbReference>
<reference evidence="14 15" key="1">
    <citation type="submission" date="2019-11" db="EMBL/GenBank/DDBJ databases">
        <title>Novel species isolated from a subtropical stream in China.</title>
        <authorList>
            <person name="Lu H."/>
        </authorList>
    </citation>
    <scope>NUCLEOTIDE SEQUENCE [LARGE SCALE GENOMIC DNA]</scope>
    <source>
        <strain evidence="14 15">FT92W</strain>
    </source>
</reference>
<evidence type="ECO:0000256" key="6">
    <source>
        <dbReference type="ARBA" id="ARBA00022692"/>
    </source>
</evidence>
<dbReference type="SMART" id="SM00388">
    <property type="entry name" value="HisKA"/>
    <property type="match status" value="1"/>
</dbReference>
<organism evidence="14 15">
    <name type="scientific">Pseudoduganella rivuli</name>
    <dbReference type="NCBI Taxonomy" id="2666085"/>
    <lineage>
        <taxon>Bacteria</taxon>
        <taxon>Pseudomonadati</taxon>
        <taxon>Pseudomonadota</taxon>
        <taxon>Betaproteobacteria</taxon>
        <taxon>Burkholderiales</taxon>
        <taxon>Oxalobacteraceae</taxon>
        <taxon>Telluria group</taxon>
        <taxon>Pseudoduganella</taxon>
    </lineage>
</organism>
<proteinExistence type="predicted"/>
<dbReference type="SMART" id="SM00304">
    <property type="entry name" value="HAMP"/>
    <property type="match status" value="1"/>
</dbReference>
<evidence type="ECO:0000256" key="11">
    <source>
        <dbReference type="SAM" id="MobiDB-lite"/>
    </source>
</evidence>
<dbReference type="InterPro" id="IPR004358">
    <property type="entry name" value="Sig_transdc_His_kin-like_C"/>
</dbReference>
<evidence type="ECO:0000256" key="9">
    <source>
        <dbReference type="ARBA" id="ARBA00023012"/>
    </source>
</evidence>
<evidence type="ECO:0000259" key="13">
    <source>
        <dbReference type="PROSITE" id="PS50885"/>
    </source>
</evidence>
<feature type="domain" description="Histidine kinase" evidence="12">
    <location>
        <begin position="321"/>
        <end position="540"/>
    </location>
</feature>
<dbReference type="InterPro" id="IPR050428">
    <property type="entry name" value="TCS_sensor_his_kinase"/>
</dbReference>
<dbReference type="EMBL" id="WKJJ01000022">
    <property type="protein sequence ID" value="MRV75585.1"/>
    <property type="molecule type" value="Genomic_DNA"/>
</dbReference>
<keyword evidence="6" id="KW-0812">Transmembrane</keyword>
<evidence type="ECO:0000259" key="12">
    <source>
        <dbReference type="PROSITE" id="PS50109"/>
    </source>
</evidence>
<dbReference type="SUPFAM" id="SSF55874">
    <property type="entry name" value="ATPase domain of HSP90 chaperone/DNA topoisomerase II/histidine kinase"/>
    <property type="match status" value="1"/>
</dbReference>
<keyword evidence="10" id="KW-0472">Membrane</keyword>
<dbReference type="InterPro" id="IPR003661">
    <property type="entry name" value="HisK_dim/P_dom"/>
</dbReference>
<dbReference type="PANTHER" id="PTHR45436">
    <property type="entry name" value="SENSOR HISTIDINE KINASE YKOH"/>
    <property type="match status" value="1"/>
</dbReference>
<protein>
    <recommendedName>
        <fullName evidence="3">histidine kinase</fullName>
        <ecNumber evidence="3">2.7.13.3</ecNumber>
    </recommendedName>
</protein>
<dbReference type="CDD" id="cd06225">
    <property type="entry name" value="HAMP"/>
    <property type="match status" value="1"/>
</dbReference>
<feature type="region of interest" description="Disordered" evidence="11">
    <location>
        <begin position="79"/>
        <end position="175"/>
    </location>
</feature>
<dbReference type="Pfam" id="PF00512">
    <property type="entry name" value="HisKA"/>
    <property type="match status" value="1"/>
</dbReference>
<dbReference type="InterPro" id="IPR036890">
    <property type="entry name" value="HATPase_C_sf"/>
</dbReference>
<dbReference type="PANTHER" id="PTHR45436:SF5">
    <property type="entry name" value="SENSOR HISTIDINE KINASE TRCS"/>
    <property type="match status" value="1"/>
</dbReference>
<feature type="domain" description="HAMP" evidence="13">
    <location>
        <begin position="261"/>
        <end position="313"/>
    </location>
</feature>
<evidence type="ECO:0000256" key="3">
    <source>
        <dbReference type="ARBA" id="ARBA00012438"/>
    </source>
</evidence>
<comment type="caution">
    <text evidence="14">The sequence shown here is derived from an EMBL/GenBank/DDBJ whole genome shotgun (WGS) entry which is preliminary data.</text>
</comment>
<evidence type="ECO:0000256" key="1">
    <source>
        <dbReference type="ARBA" id="ARBA00000085"/>
    </source>
</evidence>
<keyword evidence="15" id="KW-1185">Reference proteome</keyword>
<dbReference type="PRINTS" id="PR00344">
    <property type="entry name" value="BCTRLSENSOR"/>
</dbReference>
<dbReference type="SMART" id="SM00387">
    <property type="entry name" value="HATPase_c"/>
    <property type="match status" value="1"/>
</dbReference>
<evidence type="ECO:0000256" key="10">
    <source>
        <dbReference type="ARBA" id="ARBA00023136"/>
    </source>
</evidence>
<dbReference type="InterPro" id="IPR036097">
    <property type="entry name" value="HisK_dim/P_sf"/>
</dbReference>
<feature type="compositionally biased region" description="Basic and acidic residues" evidence="11">
    <location>
        <begin position="149"/>
        <end position="172"/>
    </location>
</feature>
<accession>A0A7X2LUF1</accession>
<dbReference type="FunFam" id="3.30.565.10:FF:000006">
    <property type="entry name" value="Sensor histidine kinase WalK"/>
    <property type="match status" value="1"/>
</dbReference>
<keyword evidence="4" id="KW-0597">Phosphoprotein</keyword>
<dbReference type="InterPro" id="IPR003660">
    <property type="entry name" value="HAMP_dom"/>
</dbReference>
<dbReference type="Pfam" id="PF00672">
    <property type="entry name" value="HAMP"/>
    <property type="match status" value="1"/>
</dbReference>
<dbReference type="Proteomes" id="UP000446768">
    <property type="component" value="Unassembled WGS sequence"/>
</dbReference>
<keyword evidence="8" id="KW-1133">Transmembrane helix</keyword>
<keyword evidence="5" id="KW-0808">Transferase</keyword>
<comment type="catalytic activity">
    <reaction evidence="1">
        <text>ATP + protein L-histidine = ADP + protein N-phospho-L-histidine.</text>
        <dbReference type="EC" id="2.7.13.3"/>
    </reaction>
</comment>
<evidence type="ECO:0000256" key="7">
    <source>
        <dbReference type="ARBA" id="ARBA00022777"/>
    </source>
</evidence>
<dbReference type="Gene3D" id="1.10.287.130">
    <property type="match status" value="1"/>
</dbReference>
<keyword evidence="7" id="KW-0418">Kinase</keyword>
<comment type="subcellular location">
    <subcellularLocation>
        <location evidence="2">Cell inner membrane</location>
        <topology evidence="2">Multi-pass membrane protein</topology>
    </subcellularLocation>
</comment>
<dbReference type="GO" id="GO:0000155">
    <property type="term" value="F:phosphorelay sensor kinase activity"/>
    <property type="evidence" value="ECO:0007669"/>
    <property type="project" value="InterPro"/>
</dbReference>
<dbReference type="AlphaFoldDB" id="A0A7X2LUF1"/>
<dbReference type="SUPFAM" id="SSF47384">
    <property type="entry name" value="Homodimeric domain of signal transducing histidine kinase"/>
    <property type="match status" value="1"/>
</dbReference>
<evidence type="ECO:0000256" key="8">
    <source>
        <dbReference type="ARBA" id="ARBA00022989"/>
    </source>
</evidence>
<sequence length="544" mass="60206">MTIARKIALAVAAIVILCIGTMAWLTNANLQRGFIAYLNEMQEQDLDQVSKLLAERYRREGDFEWLRHRPRALREVLDQMAPQLQMEPDAPGERRRDREAGRERERGRGADGPPDRPEARDGQRLGPPDDPEGRGPPRDNGRNAYGPPRRADGERPPRRDDAPRPPRPREIQDPMAFAARLTVKDEYGESLMGPRNPPPGIERPIMVDGRKVGTVQLLLLRQAGGQNATAANFLRTQTRDILLLSGALLLAAMALAVGLARHMLRPVAALHGVTARLARGELAARAPVLSRDELGELALHVNSMAQELERNETQRRQMLADVSHELRTPLTVIRGEIEALIDGVRKADQHALESLHGEVLRLTKLVDDLHQLALADTGDLHFEMQTLELQPMLLPLLERCRPRAAAAGLALRWDLPPQPVMVSADARRLEQVIVNLLENSIRYTDRGGVIVLALRMRHDGRQDQAEITVDDSAPGVPPGAHARLFERLYRVDQARTRERGGSGLGLAICKAMVEAHGGAIVALPSEHGGIRIRLTLPLLAVSNQ</sequence>
<keyword evidence="9" id="KW-0902">Two-component regulatory system</keyword>